<evidence type="ECO:0000256" key="2">
    <source>
        <dbReference type="ARBA" id="ARBA00022801"/>
    </source>
</evidence>
<feature type="binding site" evidence="5">
    <location>
        <position position="1593"/>
    </location>
    <ligand>
        <name>Zn(2+)</name>
        <dbReference type="ChEBI" id="CHEBI:29105"/>
        <label>1</label>
    </ligand>
</feature>
<dbReference type="InterPro" id="IPR023088">
    <property type="entry name" value="PDEase"/>
</dbReference>
<protein>
    <recommendedName>
        <fullName evidence="6">Phosphodiesterase</fullName>
        <ecNumber evidence="6">3.1.4.-</ecNumber>
    </recommendedName>
</protein>
<feature type="compositionally biased region" description="Polar residues" evidence="7">
    <location>
        <begin position="180"/>
        <end position="195"/>
    </location>
</feature>
<dbReference type="PROSITE" id="PS00126">
    <property type="entry name" value="PDEASE_I_1"/>
    <property type="match status" value="1"/>
</dbReference>
<feature type="compositionally biased region" description="Polar residues" evidence="7">
    <location>
        <begin position="754"/>
        <end position="769"/>
    </location>
</feature>
<keyword evidence="1 5" id="KW-0479">Metal-binding</keyword>
<accession>A0A2C6LE64</accession>
<evidence type="ECO:0000256" key="4">
    <source>
        <dbReference type="PIRSR" id="PIRSR623088-2"/>
    </source>
</evidence>
<evidence type="ECO:0000256" key="5">
    <source>
        <dbReference type="PIRSR" id="PIRSR623088-3"/>
    </source>
</evidence>
<keyword evidence="8" id="KW-0812">Transmembrane</keyword>
<feature type="compositionally biased region" description="Polar residues" evidence="7">
    <location>
        <begin position="701"/>
        <end position="711"/>
    </location>
</feature>
<dbReference type="InterPro" id="IPR003607">
    <property type="entry name" value="HD/PDEase_dom"/>
</dbReference>
<dbReference type="OrthoDB" id="189220at2759"/>
<dbReference type="InterPro" id="IPR036971">
    <property type="entry name" value="PDEase_catalytic_dom_sf"/>
</dbReference>
<dbReference type="SMART" id="SM00471">
    <property type="entry name" value="HDc"/>
    <property type="match status" value="1"/>
</dbReference>
<feature type="binding site" evidence="5">
    <location>
        <position position="1557"/>
    </location>
    <ligand>
        <name>Zn(2+)</name>
        <dbReference type="ChEBI" id="CHEBI:29105"/>
        <label>1</label>
    </ligand>
</feature>
<dbReference type="VEuPathDB" id="ToxoDB:CSUI_000953"/>
<feature type="region of interest" description="Disordered" evidence="7">
    <location>
        <begin position="1"/>
        <end position="61"/>
    </location>
</feature>
<feature type="transmembrane region" description="Helical" evidence="8">
    <location>
        <begin position="920"/>
        <end position="942"/>
    </location>
</feature>
<dbReference type="GO" id="GO:0004114">
    <property type="term" value="F:3',5'-cyclic-nucleotide phosphodiesterase activity"/>
    <property type="evidence" value="ECO:0007669"/>
    <property type="project" value="InterPro"/>
</dbReference>
<dbReference type="PRINTS" id="PR00387">
    <property type="entry name" value="PDIESTERASE1"/>
</dbReference>
<feature type="binding site" evidence="4">
    <location>
        <position position="1594"/>
    </location>
    <ligand>
        <name>AMP</name>
        <dbReference type="ChEBI" id="CHEBI:456215"/>
    </ligand>
</feature>
<comment type="cofactor">
    <cofactor evidence="6">
        <name>a divalent metal cation</name>
        <dbReference type="ChEBI" id="CHEBI:60240"/>
    </cofactor>
    <text evidence="6">Binds 2 divalent metal cations per subunit. Site 1 may preferentially bind zinc ions, while site 2 has a preference for magnesium and/or manganese ions.</text>
</comment>
<feature type="binding site" evidence="4">
    <location>
        <position position="1757"/>
    </location>
    <ligand>
        <name>AMP</name>
        <dbReference type="ChEBI" id="CHEBI:456215"/>
    </ligand>
</feature>
<evidence type="ECO:0000256" key="3">
    <source>
        <dbReference type="PIRSR" id="PIRSR623088-1"/>
    </source>
</evidence>
<dbReference type="PROSITE" id="PS51845">
    <property type="entry name" value="PDEASE_I_2"/>
    <property type="match status" value="1"/>
</dbReference>
<feature type="binding site" evidence="5">
    <location>
        <position position="1594"/>
    </location>
    <ligand>
        <name>Zn(2+)</name>
        <dbReference type="ChEBI" id="CHEBI:29105"/>
        <label>2</label>
    </ligand>
</feature>
<evidence type="ECO:0000256" key="6">
    <source>
        <dbReference type="RuleBase" id="RU363067"/>
    </source>
</evidence>
<feature type="region of interest" description="Disordered" evidence="7">
    <location>
        <begin position="686"/>
        <end position="776"/>
    </location>
</feature>
<dbReference type="RefSeq" id="XP_067926867.1">
    <property type="nucleotide sequence ID" value="XM_068061159.1"/>
</dbReference>
<feature type="domain" description="PDEase" evidence="9">
    <location>
        <begin position="1472"/>
        <end position="1803"/>
    </location>
</feature>
<dbReference type="InterPro" id="IPR002073">
    <property type="entry name" value="PDEase_catalytic_dom"/>
</dbReference>
<name>A0A2C6LE64_9APIC</name>
<keyword evidence="8" id="KW-0472">Membrane</keyword>
<feature type="region of interest" description="Disordered" evidence="7">
    <location>
        <begin position="479"/>
        <end position="506"/>
    </location>
</feature>
<dbReference type="PANTHER" id="PTHR11347">
    <property type="entry name" value="CYCLIC NUCLEOTIDE PHOSPHODIESTERASE"/>
    <property type="match status" value="1"/>
</dbReference>
<proteinExistence type="inferred from homology"/>
<keyword evidence="11" id="KW-1185">Reference proteome</keyword>
<evidence type="ECO:0000256" key="8">
    <source>
        <dbReference type="SAM" id="Phobius"/>
    </source>
</evidence>
<dbReference type="GO" id="GO:0007165">
    <property type="term" value="P:signal transduction"/>
    <property type="evidence" value="ECO:0007669"/>
    <property type="project" value="InterPro"/>
</dbReference>
<evidence type="ECO:0000313" key="11">
    <source>
        <dbReference type="Proteomes" id="UP000221165"/>
    </source>
</evidence>
<dbReference type="GO" id="GO:0046872">
    <property type="term" value="F:metal ion binding"/>
    <property type="evidence" value="ECO:0007669"/>
    <property type="project" value="UniProtKB-KW"/>
</dbReference>
<dbReference type="EMBL" id="MIGC01000375">
    <property type="protein sequence ID" value="PHJ25195.1"/>
    <property type="molecule type" value="Genomic_DNA"/>
</dbReference>
<dbReference type="Gene3D" id="1.10.1300.10">
    <property type="entry name" value="3'5'-cyclic nucleotide phosphodiesterase, catalytic domain"/>
    <property type="match status" value="1"/>
</dbReference>
<feature type="compositionally biased region" description="Gly residues" evidence="7">
    <location>
        <begin position="858"/>
        <end position="878"/>
    </location>
</feature>
<feature type="binding site" evidence="4">
    <location>
        <position position="1705"/>
    </location>
    <ligand>
        <name>AMP</name>
        <dbReference type="ChEBI" id="CHEBI:456215"/>
    </ligand>
</feature>
<reference evidence="10 11" key="1">
    <citation type="journal article" date="2017" name="Int. J. Parasitol.">
        <title>The genome of the protozoan parasite Cystoisospora suis and a reverse vaccinology approach to identify vaccine candidates.</title>
        <authorList>
            <person name="Palmieri N."/>
            <person name="Shrestha A."/>
            <person name="Ruttkowski B."/>
            <person name="Beck T."/>
            <person name="Vogl C."/>
            <person name="Tomley F."/>
            <person name="Blake D.P."/>
            <person name="Joachim A."/>
        </authorList>
    </citation>
    <scope>NUCLEOTIDE SEQUENCE [LARGE SCALE GENOMIC DNA]</scope>
    <source>
        <strain evidence="10 11">Wien I</strain>
    </source>
</reference>
<evidence type="ECO:0000256" key="7">
    <source>
        <dbReference type="SAM" id="MobiDB-lite"/>
    </source>
</evidence>
<dbReference type="EC" id="3.1.4.-" evidence="6"/>
<comment type="caution">
    <text evidence="10">The sequence shown here is derived from an EMBL/GenBank/DDBJ whole genome shotgun (WGS) entry which is preliminary data.</text>
</comment>
<dbReference type="GeneID" id="94424370"/>
<feature type="region of interest" description="Disordered" evidence="7">
    <location>
        <begin position="247"/>
        <end position="273"/>
    </location>
</feature>
<feature type="region of interest" description="Disordered" evidence="7">
    <location>
        <begin position="1333"/>
        <end position="1448"/>
    </location>
</feature>
<gene>
    <name evidence="10" type="ORF">CSUI_000953</name>
</gene>
<keyword evidence="8" id="KW-1133">Transmembrane helix</keyword>
<feature type="binding site" evidence="4">
    <location>
        <begin position="1553"/>
        <end position="1557"/>
    </location>
    <ligand>
        <name>AMP</name>
        <dbReference type="ChEBI" id="CHEBI:456215"/>
    </ligand>
</feature>
<dbReference type="SUPFAM" id="SSF109604">
    <property type="entry name" value="HD-domain/PDEase-like"/>
    <property type="match status" value="1"/>
</dbReference>
<dbReference type="Proteomes" id="UP000221165">
    <property type="component" value="Unassembled WGS sequence"/>
</dbReference>
<feature type="transmembrane region" description="Helical" evidence="8">
    <location>
        <begin position="954"/>
        <end position="975"/>
    </location>
</feature>
<feature type="transmembrane region" description="Helical" evidence="8">
    <location>
        <begin position="1095"/>
        <end position="1115"/>
    </location>
</feature>
<feature type="active site" description="Proton donor" evidence="3">
    <location>
        <position position="1553"/>
    </location>
</feature>
<feature type="region of interest" description="Disordered" evidence="7">
    <location>
        <begin position="176"/>
        <end position="215"/>
    </location>
</feature>
<dbReference type="Pfam" id="PF00233">
    <property type="entry name" value="PDEase_I"/>
    <property type="match status" value="1"/>
</dbReference>
<feature type="binding site" evidence="5">
    <location>
        <position position="1594"/>
    </location>
    <ligand>
        <name>Zn(2+)</name>
        <dbReference type="ChEBI" id="CHEBI:29105"/>
        <label>1</label>
    </ligand>
</feature>
<organism evidence="10 11">
    <name type="scientific">Cystoisospora suis</name>
    <dbReference type="NCBI Taxonomy" id="483139"/>
    <lineage>
        <taxon>Eukaryota</taxon>
        <taxon>Sar</taxon>
        <taxon>Alveolata</taxon>
        <taxon>Apicomplexa</taxon>
        <taxon>Conoidasida</taxon>
        <taxon>Coccidia</taxon>
        <taxon>Eucoccidiorida</taxon>
        <taxon>Eimeriorina</taxon>
        <taxon>Sarcocystidae</taxon>
        <taxon>Cystoisospora</taxon>
    </lineage>
</organism>
<feature type="compositionally biased region" description="Basic and acidic residues" evidence="7">
    <location>
        <begin position="1392"/>
        <end position="1402"/>
    </location>
</feature>
<dbReference type="InterPro" id="IPR023174">
    <property type="entry name" value="PDEase_CS"/>
</dbReference>
<comment type="similarity">
    <text evidence="6">Belongs to the cyclic nucleotide phosphodiesterase family.</text>
</comment>
<feature type="region of interest" description="Disordered" evidence="7">
    <location>
        <begin position="852"/>
        <end position="880"/>
    </location>
</feature>
<feature type="binding site" evidence="5">
    <location>
        <position position="1705"/>
    </location>
    <ligand>
        <name>Zn(2+)</name>
        <dbReference type="ChEBI" id="CHEBI:29105"/>
        <label>1</label>
    </ligand>
</feature>
<feature type="compositionally biased region" description="Basic and acidic residues" evidence="7">
    <location>
        <begin position="1411"/>
        <end position="1422"/>
    </location>
</feature>
<feature type="transmembrane region" description="Helical" evidence="8">
    <location>
        <begin position="987"/>
        <end position="1006"/>
    </location>
</feature>
<evidence type="ECO:0000313" key="10">
    <source>
        <dbReference type="EMBL" id="PHJ25195.1"/>
    </source>
</evidence>
<evidence type="ECO:0000259" key="9">
    <source>
        <dbReference type="PROSITE" id="PS51845"/>
    </source>
</evidence>
<keyword evidence="2 6" id="KW-0378">Hydrolase</keyword>
<dbReference type="CDD" id="cd00077">
    <property type="entry name" value="HDc"/>
    <property type="match status" value="1"/>
</dbReference>
<evidence type="ECO:0000256" key="1">
    <source>
        <dbReference type="ARBA" id="ARBA00022723"/>
    </source>
</evidence>
<sequence>MINSERQTYRGGIMDEKPAGLPEGGECSGRSPLITPSTTLDNSGGLGGHGHKAPKRPPGSLETCTGAEVVVSNDFRRAPDSPLESLQLCTAEAQTSSLERFSRATTMKEKDRQMSLHGEVPLCSSARTTFFSWRRRFCHNSQRGNAAAFVCGTGGTQRQSCGSVEDRYHYLSRRGLSRQLPESTGPPSSAATSDWTGRRRSSRTRTPGTRQDILGKERRVPGFLRFLSRGKQKNDCKAGSRSRLLLRRGVSGGGGQSDGATRASERKVRHYGFTEENSSEERFRCDGVDEEGEVLMGFLPFGCSSCGGREDDETGRRRLLLKKGMTDPVRGGGCVVEEERQQMEGDVECCACSMVHQRSYVSKRRKTGKSFSHVEAQTGLPLSRQRLVIQRSLSASALRRNGGSVPLIVKGGGSEDLNEVHVRGGCRGRRWSGSDYRENAREILSPSPSFHESPDLSRLSPESSISSSSCFHLCHSPQHRDSSVSSQSRESSTADRGSPAGHFGSPPCVYRPPIRSSLFYPSPAASVSWVYTASSSQVCFGTRERFSSGNPSSPPDSVTFGASRLPRPLHLACNSSDDDSFLLRSRDDVATPRQGSVPALSCRSESVLSVSVSTRSMPKEDSSCASSSLPIVADFELPPSIQTVLTTPIALHSTPPPSITNSSDPANRFTRVKTVSFANLSECDSRGSRRSDVVASDRVSRTSSFTNQNAGASFADRRGTGRQGTSSVQGGGGGGSENHHGSTTSSSGLLAREASSNGSRHASNVSQRGTGAGGSLSLLQHHRSTQQHQDGGAVGAVSNVSLVKHQSKCGVVTRNIFRAFQNLAEHDLVFRMKEDLGCGGSSERSLRSVFADSKGSLRPGGGSIGGPGSPGGGIGGGDNNNLSRSGSTDVILRRFPLKFVDAGLEDLFAANINRWMTTRLILMGVLMLVVTSIMWPLMAWSFNMQDAFNHDEPLGIIFHSDMAVTVSVSILFIVVKIFRPLARHAELIADIGTFLVVTVWGVWNTIGSYHLETSYVKDVIGGQSGFVKLDKTSAWSTSQEASSAVAYLYGLLLIVQLDVVYPSRTRRTWQVHVMFFLLSSSSVIIRGAINPDFVPVPFVALRVATYLMLTIFLFIGRHATELQQRQTFYNWLTTRKRVDRLESDLKRQRENVKVSTAVEQLVDMVKQCVDLNQTLESEATDLRPEHRNIVHECTQTLSKCLSILTNTSNLYTVQFGDLDSDSHRDIVQAFLNDHNSSPADWTRVTTAAYTRGFDDICWNSHPSASGVCCQQQGDAGEGVPPINAYFDSSVVVTPFGSYLSTDGITNTPPAASSSGVASGGISQPYYPTAAGVSPAPQLPGTCNTPPTEGVEEDRGEEPISPVGGENGVKTTVQGGTRPAGARAALPAFTSEPESKGGRDKPSVARRASVGRVRDKLTARRDGTPASRGPGFQQHAGRKGIFGHPGAGVGPGGENLRGIFDPQVYRRFEALAEIIHYPPKAPELRASNFVVYEREVQEWGFDCLRHASLSPSPLVDVGFALLERTCDDLYLPGSDVVLRFLKAVEVQYNPVPYHNCIHGLMVAQKMVALTELLGLNASMDSRDRALMVVAGLCHDIGHPGRNNALFINALDPVAVLYNDKSVLENYHSCLTFKTLELPDCDIFMALRTKEYHVVRSLIIDLILATDMKNHFETVSRFRVRRNALDFDMAADEDFWFVIKMIMKCADISHCGVDWSQHFQWCQRLSVEFYDQGDEELARRLPISPLCDREKHGEVAKSQFGFMNFVAIPLFEELVAVDQTGNVERECLTLLRSNASNWESLSSSTTPIPLLGQAVAAAEVKSQSFLHLVDGSGSSVPRPGSKAAEILSSYSHGTLTTVDLTALVSRTQLTRARRGSQQSATRRSET</sequence>